<sequence length="56" mass="6085">MAVRVWKRNGRHKPPFEILKCAAVKEKREGICVLAVHLVGGWRAGAVEGGQGDTTT</sequence>
<organism evidence="1 2">
    <name type="scientific">Portunus trituberculatus</name>
    <name type="common">Swimming crab</name>
    <name type="synonym">Neptunus trituberculatus</name>
    <dbReference type="NCBI Taxonomy" id="210409"/>
    <lineage>
        <taxon>Eukaryota</taxon>
        <taxon>Metazoa</taxon>
        <taxon>Ecdysozoa</taxon>
        <taxon>Arthropoda</taxon>
        <taxon>Crustacea</taxon>
        <taxon>Multicrustacea</taxon>
        <taxon>Malacostraca</taxon>
        <taxon>Eumalacostraca</taxon>
        <taxon>Eucarida</taxon>
        <taxon>Decapoda</taxon>
        <taxon>Pleocyemata</taxon>
        <taxon>Brachyura</taxon>
        <taxon>Eubrachyura</taxon>
        <taxon>Portunoidea</taxon>
        <taxon>Portunidae</taxon>
        <taxon>Portuninae</taxon>
        <taxon>Portunus</taxon>
    </lineage>
</organism>
<name>A0A5B7I352_PORTR</name>
<gene>
    <name evidence="1" type="ORF">E2C01_071107</name>
</gene>
<evidence type="ECO:0000313" key="2">
    <source>
        <dbReference type="Proteomes" id="UP000324222"/>
    </source>
</evidence>
<protein>
    <submittedName>
        <fullName evidence="1">Uncharacterized protein</fullName>
    </submittedName>
</protein>
<keyword evidence="2" id="KW-1185">Reference proteome</keyword>
<reference evidence="1 2" key="1">
    <citation type="submission" date="2019-05" db="EMBL/GenBank/DDBJ databases">
        <title>Another draft genome of Portunus trituberculatus and its Hox gene families provides insights of decapod evolution.</title>
        <authorList>
            <person name="Jeong J.-H."/>
            <person name="Song I."/>
            <person name="Kim S."/>
            <person name="Choi T."/>
            <person name="Kim D."/>
            <person name="Ryu S."/>
            <person name="Kim W."/>
        </authorList>
    </citation>
    <scope>NUCLEOTIDE SEQUENCE [LARGE SCALE GENOMIC DNA]</scope>
    <source>
        <tissue evidence="1">Muscle</tissue>
    </source>
</reference>
<evidence type="ECO:0000313" key="1">
    <source>
        <dbReference type="EMBL" id="MPC76683.1"/>
    </source>
</evidence>
<dbReference type="AlphaFoldDB" id="A0A5B7I352"/>
<comment type="caution">
    <text evidence="1">The sequence shown here is derived from an EMBL/GenBank/DDBJ whole genome shotgun (WGS) entry which is preliminary data.</text>
</comment>
<accession>A0A5B7I352</accession>
<dbReference type="Proteomes" id="UP000324222">
    <property type="component" value="Unassembled WGS sequence"/>
</dbReference>
<dbReference type="EMBL" id="VSRR010043949">
    <property type="protein sequence ID" value="MPC76683.1"/>
    <property type="molecule type" value="Genomic_DNA"/>
</dbReference>
<proteinExistence type="predicted"/>